<keyword evidence="4" id="KW-0375">Hydrogen ion transport</keyword>
<keyword evidence="6" id="KW-0472">Membrane</keyword>
<proteinExistence type="inferred from homology"/>
<keyword evidence="8" id="KW-0066">ATP synthesis</keyword>
<keyword evidence="3" id="KW-0813">Transport</keyword>
<sequence>MMNKVIALTASLNGGIEVMFNAVLENACSEMGGMMSAMDSSSRNAGKMLDPLTLT</sequence>
<dbReference type="Gene3D" id="1.10.287.80">
    <property type="entry name" value="ATP synthase, gamma subunit, helix hairpin domain"/>
    <property type="match status" value="1"/>
</dbReference>
<evidence type="ECO:0000256" key="8">
    <source>
        <dbReference type="ARBA" id="ARBA00023310"/>
    </source>
</evidence>
<dbReference type="GO" id="GO:0046933">
    <property type="term" value="F:proton-transporting ATP synthase activity, rotational mechanism"/>
    <property type="evidence" value="ECO:0007669"/>
    <property type="project" value="InterPro"/>
</dbReference>
<evidence type="ECO:0000313" key="10">
    <source>
        <dbReference type="Proteomes" id="UP000712281"/>
    </source>
</evidence>
<dbReference type="EMBL" id="QGKW02000276">
    <property type="protein sequence ID" value="KAF2608013.1"/>
    <property type="molecule type" value="Genomic_DNA"/>
</dbReference>
<evidence type="ECO:0000256" key="3">
    <source>
        <dbReference type="ARBA" id="ARBA00022448"/>
    </source>
</evidence>
<accession>A0A8S9LS30</accession>
<keyword evidence="7" id="KW-0139">CF(1)</keyword>
<evidence type="ECO:0000313" key="9">
    <source>
        <dbReference type="EMBL" id="KAF2608013.1"/>
    </source>
</evidence>
<evidence type="ECO:0000256" key="5">
    <source>
        <dbReference type="ARBA" id="ARBA00023065"/>
    </source>
</evidence>
<keyword evidence="5" id="KW-0406">Ion transport</keyword>
<dbReference type="Proteomes" id="UP000712281">
    <property type="component" value="Unassembled WGS sequence"/>
</dbReference>
<dbReference type="GO" id="GO:0045259">
    <property type="term" value="C:proton-transporting ATP synthase complex"/>
    <property type="evidence" value="ECO:0007669"/>
    <property type="project" value="UniProtKB-KW"/>
</dbReference>
<protein>
    <submittedName>
        <fullName evidence="9">Uncharacterized protein</fullName>
    </submittedName>
</protein>
<name>A0A8S9LS30_BRACR</name>
<reference evidence="9" key="1">
    <citation type="submission" date="2019-12" db="EMBL/GenBank/DDBJ databases">
        <title>Genome sequencing and annotation of Brassica cretica.</title>
        <authorList>
            <person name="Studholme D.J."/>
            <person name="Sarris P.F."/>
        </authorList>
    </citation>
    <scope>NUCLEOTIDE SEQUENCE</scope>
    <source>
        <strain evidence="9">PFS-001/15</strain>
        <tissue evidence="9">Leaf</tissue>
    </source>
</reference>
<dbReference type="AlphaFoldDB" id="A0A8S9LS30"/>
<evidence type="ECO:0000256" key="6">
    <source>
        <dbReference type="ARBA" id="ARBA00023136"/>
    </source>
</evidence>
<comment type="subcellular location">
    <subcellularLocation>
        <location evidence="1">Membrane</location>
        <topology evidence="1">Peripheral membrane protein</topology>
    </subcellularLocation>
</comment>
<dbReference type="SUPFAM" id="SSF52943">
    <property type="entry name" value="ATP synthase (F1-ATPase), gamma subunit"/>
    <property type="match status" value="1"/>
</dbReference>
<evidence type="ECO:0000256" key="1">
    <source>
        <dbReference type="ARBA" id="ARBA00004170"/>
    </source>
</evidence>
<gene>
    <name evidence="9" type="ORF">F2Q68_00045118</name>
</gene>
<comment type="caution">
    <text evidence="9">The sequence shown here is derived from an EMBL/GenBank/DDBJ whole genome shotgun (WGS) entry which is preliminary data.</text>
</comment>
<dbReference type="InterPro" id="IPR035968">
    <property type="entry name" value="ATP_synth_F1_ATPase_gsu"/>
</dbReference>
<evidence type="ECO:0000256" key="2">
    <source>
        <dbReference type="ARBA" id="ARBA00007681"/>
    </source>
</evidence>
<evidence type="ECO:0000256" key="4">
    <source>
        <dbReference type="ARBA" id="ARBA00022781"/>
    </source>
</evidence>
<evidence type="ECO:0000256" key="7">
    <source>
        <dbReference type="ARBA" id="ARBA00023196"/>
    </source>
</evidence>
<organism evidence="9 10">
    <name type="scientific">Brassica cretica</name>
    <name type="common">Mustard</name>
    <dbReference type="NCBI Taxonomy" id="69181"/>
    <lineage>
        <taxon>Eukaryota</taxon>
        <taxon>Viridiplantae</taxon>
        <taxon>Streptophyta</taxon>
        <taxon>Embryophyta</taxon>
        <taxon>Tracheophyta</taxon>
        <taxon>Spermatophyta</taxon>
        <taxon>Magnoliopsida</taxon>
        <taxon>eudicotyledons</taxon>
        <taxon>Gunneridae</taxon>
        <taxon>Pentapetalae</taxon>
        <taxon>rosids</taxon>
        <taxon>malvids</taxon>
        <taxon>Brassicales</taxon>
        <taxon>Brassicaceae</taxon>
        <taxon>Brassiceae</taxon>
        <taxon>Brassica</taxon>
    </lineage>
</organism>
<comment type="similarity">
    <text evidence="2">Belongs to the ATPase gamma chain family.</text>
</comment>